<reference evidence="1 2" key="1">
    <citation type="submission" date="2019-11" db="EMBL/GenBank/DDBJ databases">
        <title>Genome analysis of Rhizobacterium cereale a novel genus and species isolated from maize roots in North Spain.</title>
        <authorList>
            <person name="Menendez E."/>
            <person name="Flores-Felix J.D."/>
            <person name="Ramirez-Bahena M.-H."/>
            <person name="Igual J.M."/>
            <person name="Garcia-Fraile P."/>
            <person name="Peix A."/>
            <person name="Velazquez E."/>
        </authorList>
    </citation>
    <scope>NUCLEOTIDE SEQUENCE [LARGE SCALE GENOMIC DNA]</scope>
    <source>
        <strain evidence="1 2">RZME27</strain>
    </source>
</reference>
<evidence type="ECO:0000313" key="2">
    <source>
        <dbReference type="Proteomes" id="UP000435138"/>
    </source>
</evidence>
<dbReference type="Proteomes" id="UP000435138">
    <property type="component" value="Unassembled WGS sequence"/>
</dbReference>
<evidence type="ECO:0000313" key="1">
    <source>
        <dbReference type="EMBL" id="MQY46716.1"/>
    </source>
</evidence>
<protein>
    <recommendedName>
        <fullName evidence="3">AraC family transcriptional regulator</fullName>
    </recommendedName>
</protein>
<accession>A0A6A8ABY7</accession>
<comment type="caution">
    <text evidence="1">The sequence shown here is derived from an EMBL/GenBank/DDBJ whole genome shotgun (WGS) entry which is preliminary data.</text>
</comment>
<gene>
    <name evidence="1" type="ORF">GAO09_11800</name>
</gene>
<evidence type="ECO:0008006" key="3">
    <source>
        <dbReference type="Google" id="ProtNLM"/>
    </source>
</evidence>
<keyword evidence="2" id="KW-1185">Reference proteome</keyword>
<dbReference type="RefSeq" id="WP_153354208.1">
    <property type="nucleotide sequence ID" value="NZ_JAYKOO010000010.1"/>
</dbReference>
<dbReference type="EMBL" id="WIXI01000042">
    <property type="protein sequence ID" value="MQY46716.1"/>
    <property type="molecule type" value="Genomic_DNA"/>
</dbReference>
<organism evidence="1 2">
    <name type="scientific">Endobacterium cereale</name>
    <dbReference type="NCBI Taxonomy" id="2663029"/>
    <lineage>
        <taxon>Bacteria</taxon>
        <taxon>Pseudomonadati</taxon>
        <taxon>Pseudomonadota</taxon>
        <taxon>Alphaproteobacteria</taxon>
        <taxon>Hyphomicrobiales</taxon>
        <taxon>Rhizobiaceae</taxon>
        <taxon>Endobacterium</taxon>
    </lineage>
</organism>
<dbReference type="AlphaFoldDB" id="A0A6A8ABY7"/>
<name>A0A6A8ABY7_9HYPH</name>
<proteinExistence type="predicted"/>
<sequence length="186" mass="19989">MIETSAAAENMGGWFQAGSVPTIVTRPLGFAEVTVGYVVRDYDAQDPAVVIPACDAFLIMLYLTDVEHSDIWPDKPAAPLKMYPEGSICLISLARGAAIAVRGSLEALVIHLPRSHLSELAEHTGEPCVDDLATCRGMDDPTVRDIGAALLPLIDQDHSDGSLVNHIALALNAHLVHRYGRSRSTH</sequence>